<proteinExistence type="predicted"/>
<evidence type="ECO:0000313" key="2">
    <source>
        <dbReference type="EMBL" id="GAA1960767.1"/>
    </source>
</evidence>
<protein>
    <submittedName>
        <fullName evidence="2">Uncharacterized protein</fullName>
    </submittedName>
</protein>
<gene>
    <name evidence="2" type="ORF">GCM10009717_29350</name>
</gene>
<accession>A0ABP5CAI6</accession>
<comment type="caution">
    <text evidence="2">The sequence shown here is derived from an EMBL/GenBank/DDBJ whole genome shotgun (WGS) entry which is preliminary data.</text>
</comment>
<sequence>MRLTVIVVAALVVFGLLFAWGAIDAWRLIVEAGPLAPVDVSGRGGTGRGEAPAIWAAIAFTVGAVGMLLGAAGLVLVPVMRRRRDRVDG</sequence>
<dbReference type="Proteomes" id="UP001499954">
    <property type="component" value="Unassembled WGS sequence"/>
</dbReference>
<reference evidence="3" key="1">
    <citation type="journal article" date="2019" name="Int. J. Syst. Evol. Microbiol.">
        <title>The Global Catalogue of Microorganisms (GCM) 10K type strain sequencing project: providing services to taxonomists for standard genome sequencing and annotation.</title>
        <authorList>
            <consortium name="The Broad Institute Genomics Platform"/>
            <consortium name="The Broad Institute Genome Sequencing Center for Infectious Disease"/>
            <person name="Wu L."/>
            <person name="Ma J."/>
        </authorList>
    </citation>
    <scope>NUCLEOTIDE SEQUENCE [LARGE SCALE GENOMIC DNA]</scope>
    <source>
        <strain evidence="3">JCM 13584</strain>
    </source>
</reference>
<keyword evidence="3" id="KW-1185">Reference proteome</keyword>
<evidence type="ECO:0000256" key="1">
    <source>
        <dbReference type="SAM" id="Phobius"/>
    </source>
</evidence>
<keyword evidence="1" id="KW-1133">Transmembrane helix</keyword>
<name>A0ABP5CAI6_9MICO</name>
<dbReference type="EMBL" id="BAAAMK010000008">
    <property type="protein sequence ID" value="GAA1960767.1"/>
    <property type="molecule type" value="Genomic_DNA"/>
</dbReference>
<keyword evidence="1" id="KW-0812">Transmembrane</keyword>
<keyword evidence="1" id="KW-0472">Membrane</keyword>
<feature type="transmembrane region" description="Helical" evidence="1">
    <location>
        <begin position="53"/>
        <end position="77"/>
    </location>
</feature>
<evidence type="ECO:0000313" key="3">
    <source>
        <dbReference type="Proteomes" id="UP001499954"/>
    </source>
</evidence>
<organism evidence="2 3">
    <name type="scientific">Agromyces allii</name>
    <dbReference type="NCBI Taxonomy" id="393607"/>
    <lineage>
        <taxon>Bacteria</taxon>
        <taxon>Bacillati</taxon>
        <taxon>Actinomycetota</taxon>
        <taxon>Actinomycetes</taxon>
        <taxon>Micrococcales</taxon>
        <taxon>Microbacteriaceae</taxon>
        <taxon>Agromyces</taxon>
    </lineage>
</organism>